<feature type="domain" description="Gamma-secretase-activating protein C-terminal" evidence="1">
    <location>
        <begin position="16"/>
        <end position="58"/>
    </location>
</feature>
<evidence type="ECO:0000313" key="3">
    <source>
        <dbReference type="Proteomes" id="UP000681967"/>
    </source>
</evidence>
<feature type="non-terminal residue" evidence="2">
    <location>
        <position position="1"/>
    </location>
</feature>
<dbReference type="Pfam" id="PF14959">
    <property type="entry name" value="GSAP-16"/>
    <property type="match status" value="1"/>
</dbReference>
<dbReference type="Proteomes" id="UP000681967">
    <property type="component" value="Unassembled WGS sequence"/>
</dbReference>
<evidence type="ECO:0000313" key="2">
    <source>
        <dbReference type="EMBL" id="CAF5112401.1"/>
    </source>
</evidence>
<dbReference type="InterPro" id="IPR028010">
    <property type="entry name" value="GSAP_C_dom"/>
</dbReference>
<comment type="caution">
    <text evidence="2">The sequence shown here is derived from an EMBL/GenBank/DDBJ whole genome shotgun (WGS) entry which is preliminary data.</text>
</comment>
<name>A0A8S3FAX0_9BILA</name>
<evidence type="ECO:0000259" key="1">
    <source>
        <dbReference type="Pfam" id="PF14959"/>
    </source>
</evidence>
<reference evidence="2" key="1">
    <citation type="submission" date="2021-02" db="EMBL/GenBank/DDBJ databases">
        <authorList>
            <person name="Nowell W R."/>
        </authorList>
    </citation>
    <scope>NUCLEOTIDE SEQUENCE</scope>
</reference>
<sequence length="74" mass="8654">MDELGFSPTEELKRTLLDLSYRVMPFDRFVSAIDQNILILTEEFVTRVILELDDEPKSYTIKEQLIFMLPNTNG</sequence>
<organism evidence="2 3">
    <name type="scientific">Rotaria magnacalcarata</name>
    <dbReference type="NCBI Taxonomy" id="392030"/>
    <lineage>
        <taxon>Eukaryota</taxon>
        <taxon>Metazoa</taxon>
        <taxon>Spiralia</taxon>
        <taxon>Gnathifera</taxon>
        <taxon>Rotifera</taxon>
        <taxon>Eurotatoria</taxon>
        <taxon>Bdelloidea</taxon>
        <taxon>Philodinida</taxon>
        <taxon>Philodinidae</taxon>
        <taxon>Rotaria</taxon>
    </lineage>
</organism>
<dbReference type="EMBL" id="CAJOBH010241959">
    <property type="protein sequence ID" value="CAF5112401.1"/>
    <property type="molecule type" value="Genomic_DNA"/>
</dbReference>
<protein>
    <recommendedName>
        <fullName evidence="1">Gamma-secretase-activating protein C-terminal domain-containing protein</fullName>
    </recommendedName>
</protein>
<accession>A0A8S3FAX0</accession>
<proteinExistence type="predicted"/>
<gene>
    <name evidence="2" type="ORF">BYL167_LOCUS65881</name>
</gene>
<dbReference type="AlphaFoldDB" id="A0A8S3FAX0"/>